<evidence type="ECO:0000256" key="1">
    <source>
        <dbReference type="PROSITE-ProRule" id="PRU00182"/>
    </source>
</evidence>
<dbReference type="InterPro" id="IPR050188">
    <property type="entry name" value="RluA_PseudoU_synthase"/>
</dbReference>
<dbReference type="Proteomes" id="UP001597526">
    <property type="component" value="Unassembled WGS sequence"/>
</dbReference>
<comment type="caution">
    <text evidence="3">The sequence shown here is derived from an EMBL/GenBank/DDBJ whole genome shotgun (WGS) entry which is preliminary data.</text>
</comment>
<evidence type="ECO:0000313" key="4">
    <source>
        <dbReference type="Proteomes" id="UP001597526"/>
    </source>
</evidence>
<accession>A0ABW5MQN8</accession>
<dbReference type="CDD" id="cd02869">
    <property type="entry name" value="PseudoU_synth_RluA_like"/>
    <property type="match status" value="1"/>
</dbReference>
<dbReference type="PROSITE" id="PS50889">
    <property type="entry name" value="S4"/>
    <property type="match status" value="1"/>
</dbReference>
<keyword evidence="3" id="KW-0413">Isomerase</keyword>
<protein>
    <submittedName>
        <fullName evidence="3">RluA family pseudouridine synthase</fullName>
        <ecNumber evidence="3">5.4.99.-</ecNumber>
    </submittedName>
</protein>
<dbReference type="RefSeq" id="WP_377764837.1">
    <property type="nucleotide sequence ID" value="NZ_JBHULB010000002.1"/>
</dbReference>
<keyword evidence="1" id="KW-0694">RNA-binding</keyword>
<name>A0ABW5MQN8_9FLAO</name>
<dbReference type="Gene3D" id="3.30.2350.10">
    <property type="entry name" value="Pseudouridine synthase"/>
    <property type="match status" value="1"/>
</dbReference>
<evidence type="ECO:0000313" key="3">
    <source>
        <dbReference type="EMBL" id="MFD2585437.1"/>
    </source>
</evidence>
<sequence length="275" mass="30806">MRLQEYGVDIFTSISTKSALKKILKKGFIKVNDVVATSATFIKGGECISLSIPNEETPKKRLDFKLKVLFEDDYLALIHKPAGILVSGNSFKTVTNALSQNLKESTAIDAVKPQPVHRLDYATTGVLLIGKTRSSIRILNALFENKKVKKTYYAITIGDMNPQGEITSTIDGKPSESRFTVLDSVSSKRFGKLNLVKLNPKTGRRHQLRKHLWSIGNPILGDITYSTKNLILKRKGLYLHADALEFIHPFTNEKVNQKAELPKKFNKIFPSTTME</sequence>
<dbReference type="InterPro" id="IPR020103">
    <property type="entry name" value="PsdUridine_synth_cat_dom_sf"/>
</dbReference>
<evidence type="ECO:0000259" key="2">
    <source>
        <dbReference type="Pfam" id="PF00849"/>
    </source>
</evidence>
<dbReference type="InterPro" id="IPR006224">
    <property type="entry name" value="PsdUridine_synth_RluA-like_CS"/>
</dbReference>
<keyword evidence="4" id="KW-1185">Reference proteome</keyword>
<gene>
    <name evidence="3" type="ORF">ACFSQJ_00745</name>
</gene>
<reference evidence="4" key="1">
    <citation type="journal article" date="2019" name="Int. J. Syst. Evol. Microbiol.">
        <title>The Global Catalogue of Microorganisms (GCM) 10K type strain sequencing project: providing services to taxonomists for standard genome sequencing and annotation.</title>
        <authorList>
            <consortium name="The Broad Institute Genomics Platform"/>
            <consortium name="The Broad Institute Genome Sequencing Center for Infectious Disease"/>
            <person name="Wu L."/>
            <person name="Ma J."/>
        </authorList>
    </citation>
    <scope>NUCLEOTIDE SEQUENCE [LARGE SCALE GENOMIC DNA]</scope>
    <source>
        <strain evidence="4">KCTC 52368</strain>
    </source>
</reference>
<organism evidence="3 4">
    <name type="scientific">Croceitalea marina</name>
    <dbReference type="NCBI Taxonomy" id="1775166"/>
    <lineage>
        <taxon>Bacteria</taxon>
        <taxon>Pseudomonadati</taxon>
        <taxon>Bacteroidota</taxon>
        <taxon>Flavobacteriia</taxon>
        <taxon>Flavobacteriales</taxon>
        <taxon>Flavobacteriaceae</taxon>
        <taxon>Croceitalea</taxon>
    </lineage>
</organism>
<dbReference type="PROSITE" id="PS01129">
    <property type="entry name" value="PSI_RLU"/>
    <property type="match status" value="1"/>
</dbReference>
<dbReference type="Pfam" id="PF00849">
    <property type="entry name" value="PseudoU_synth_2"/>
    <property type="match status" value="1"/>
</dbReference>
<dbReference type="EC" id="5.4.99.-" evidence="3"/>
<dbReference type="PANTHER" id="PTHR21600">
    <property type="entry name" value="MITOCHONDRIAL RNA PSEUDOURIDINE SYNTHASE"/>
    <property type="match status" value="1"/>
</dbReference>
<feature type="domain" description="Pseudouridine synthase RsuA/RluA-like" evidence="2">
    <location>
        <begin position="75"/>
        <end position="212"/>
    </location>
</feature>
<dbReference type="PANTHER" id="PTHR21600:SF86">
    <property type="entry name" value="PSEUDOURIDINE SYNTHASE RSUA_RLUA-LIKE DOMAIN-CONTAINING PROTEIN"/>
    <property type="match status" value="1"/>
</dbReference>
<dbReference type="SUPFAM" id="SSF55120">
    <property type="entry name" value="Pseudouridine synthase"/>
    <property type="match status" value="1"/>
</dbReference>
<dbReference type="GO" id="GO:0016853">
    <property type="term" value="F:isomerase activity"/>
    <property type="evidence" value="ECO:0007669"/>
    <property type="project" value="UniProtKB-KW"/>
</dbReference>
<dbReference type="InterPro" id="IPR006145">
    <property type="entry name" value="PsdUridine_synth_RsuA/RluA"/>
</dbReference>
<proteinExistence type="predicted"/>
<dbReference type="EMBL" id="JBHULB010000002">
    <property type="protein sequence ID" value="MFD2585437.1"/>
    <property type="molecule type" value="Genomic_DNA"/>
</dbReference>